<organism evidence="1 2">
    <name type="scientific">Candidatus Endobugula sertula</name>
    <name type="common">Bugula neritina bacterial symbiont</name>
    <dbReference type="NCBI Taxonomy" id="62101"/>
    <lineage>
        <taxon>Bacteria</taxon>
        <taxon>Pseudomonadati</taxon>
        <taxon>Pseudomonadota</taxon>
        <taxon>Gammaproteobacteria</taxon>
        <taxon>Cellvibrionales</taxon>
        <taxon>Cellvibrionaceae</taxon>
        <taxon>Candidatus Endobugula</taxon>
    </lineage>
</organism>
<dbReference type="EMBL" id="MDLC01000023">
    <property type="protein sequence ID" value="ODS23656.1"/>
    <property type="molecule type" value="Genomic_DNA"/>
</dbReference>
<evidence type="ECO:0008006" key="3">
    <source>
        <dbReference type="Google" id="ProtNLM"/>
    </source>
</evidence>
<dbReference type="AlphaFoldDB" id="A0A1D2QQ00"/>
<name>A0A1D2QQ00_9GAMM</name>
<accession>A0A1D2QQ00</accession>
<proteinExistence type="predicted"/>
<gene>
    <name evidence="1" type="ORF">AB835_07575</name>
</gene>
<evidence type="ECO:0000313" key="2">
    <source>
        <dbReference type="Proteomes" id="UP000242502"/>
    </source>
</evidence>
<protein>
    <recommendedName>
        <fullName evidence="3">Bacterial mobilisation domain-containing protein</fullName>
    </recommendedName>
</protein>
<dbReference type="STRING" id="62101.AB835_07575"/>
<reference evidence="1 2" key="1">
    <citation type="journal article" date="2016" name="Appl. Environ. Microbiol.">
        <title>Lack of Overt Genome Reduction in the Bryostatin-Producing Bryozoan Symbiont "Candidatus Endobugula sertula".</title>
        <authorList>
            <person name="Miller I.J."/>
            <person name="Vanee N."/>
            <person name="Fong S.S."/>
            <person name="Lim-Fong G.E."/>
            <person name="Kwan J.C."/>
        </authorList>
    </citation>
    <scope>NUCLEOTIDE SEQUENCE [LARGE SCALE GENOMIC DNA]</scope>
    <source>
        <strain evidence="1">AB1-4</strain>
    </source>
</reference>
<evidence type="ECO:0000313" key="1">
    <source>
        <dbReference type="EMBL" id="ODS23656.1"/>
    </source>
</evidence>
<sequence>MNLTFSQDEHRSFSRAAKAENEKMKVTTYIKQLALAGLEQQAHIPEDIKAELKTLRFAIHNIANNVNQMAHYSNTVRNMTMSDENNLLQYLKQLDEVIQSYTEGRILAGGQGGDDH</sequence>
<comment type="caution">
    <text evidence="1">The sequence shown here is derived from an EMBL/GenBank/DDBJ whole genome shotgun (WGS) entry which is preliminary data.</text>
</comment>
<dbReference type="Proteomes" id="UP000242502">
    <property type="component" value="Unassembled WGS sequence"/>
</dbReference>